<reference evidence="1" key="1">
    <citation type="journal article" date="2022" name="Front. Microbiol.">
        <title>Feed Insects as a Reservoir of Granadaene-Producing Lactococci.</title>
        <authorList>
            <person name="Neuzil-Bunesova V."/>
            <person name="Ramirez Garcia A."/>
            <person name="Modrackova N."/>
            <person name="Makovska M."/>
            <person name="Sabolova M."/>
            <person name="Sproer C."/>
            <person name="Bunk B."/>
            <person name="Blom J."/>
            <person name="Schwab C."/>
        </authorList>
    </citation>
    <scope>NUCLEOTIDE SEQUENCE</scope>
    <source>
        <strain evidence="1">I4/6O</strain>
    </source>
</reference>
<gene>
    <name evidence="1" type="ORF">LMK00_04110</name>
</gene>
<evidence type="ECO:0000313" key="1">
    <source>
        <dbReference type="EMBL" id="USJ21195.1"/>
    </source>
</evidence>
<dbReference type="AlphaFoldDB" id="A0A9Q8Y361"/>
<protein>
    <submittedName>
        <fullName evidence="1">Uncharacterized protein</fullName>
    </submittedName>
</protein>
<dbReference type="KEGG" id="lfo:LMK00_04110"/>
<proteinExistence type="predicted"/>
<organism evidence="1 2">
    <name type="scientific">Lactococcus formosensis</name>
    <dbReference type="NCBI Taxonomy" id="1281486"/>
    <lineage>
        <taxon>Bacteria</taxon>
        <taxon>Bacillati</taxon>
        <taxon>Bacillota</taxon>
        <taxon>Bacilli</taxon>
        <taxon>Lactobacillales</taxon>
        <taxon>Streptococcaceae</taxon>
        <taxon>Lactococcus</taxon>
    </lineage>
</organism>
<evidence type="ECO:0000313" key="2">
    <source>
        <dbReference type="Proteomes" id="UP001056730"/>
    </source>
</evidence>
<accession>A0A9Q8Y361</accession>
<name>A0A9Q8Y361_9LACT</name>
<dbReference type="RefSeq" id="WP_252170312.1">
    <property type="nucleotide sequence ID" value="NZ_CP086395.1"/>
</dbReference>
<dbReference type="Proteomes" id="UP001056730">
    <property type="component" value="Chromosome"/>
</dbReference>
<sequence>MTLTDSETGLLSDSVDKDIHLYGSGFRVYVIYKKDIITYYVEADKPIKDEDEDQVTYSIKLQKYKKKIKSIHGTQKKLMTLGELQEILNRG</sequence>
<dbReference type="EMBL" id="CP086395">
    <property type="protein sequence ID" value="USJ21195.1"/>
    <property type="molecule type" value="Genomic_DNA"/>
</dbReference>